<dbReference type="GO" id="GO:0009246">
    <property type="term" value="P:enterobacterial common antigen biosynthetic process"/>
    <property type="evidence" value="ECO:0007669"/>
    <property type="project" value="InterPro"/>
</dbReference>
<evidence type="ECO:0000256" key="4">
    <source>
        <dbReference type="ARBA" id="ARBA00022679"/>
    </source>
</evidence>
<dbReference type="AlphaFoldDB" id="M7X4C1"/>
<keyword evidence="3" id="KW-0328">Glycosyltransferase</keyword>
<proteinExistence type="predicted"/>
<comment type="caution">
    <text evidence="6">The sequence shown here is derived from an EMBL/GenBank/DDBJ whole genome shotgun (WGS) entry which is preliminary data.</text>
</comment>
<evidence type="ECO:0000256" key="1">
    <source>
        <dbReference type="ARBA" id="ARBA00022475"/>
    </source>
</evidence>
<sequence>MSSVLLIIGSFFQLGIELFIKGKKHLHLVQDEKFIDFAFREFNEAGGETHLFLVIGANQKLRFVKISEIVFVHPRLIWHLLPFAKGHVKSIFFHSLPSTFHKNLLGRIPNGIPVFWMSWGFDLIEIFGSVDDYVKQKTKLIVPRKSQSFRKSQNNVDYYRAFKTQPGPDEIANRIDFISTVIEDEYGIISPNLYSKRPKWIPWNYFSMENDVIKGFENEVVSGNNVLLGNSGNFWNNHLDAFDDLLEFKTSFDQIICPLSYGDQEYRIKVKEKGELVFGKNFVPLNDFLDYPDYVKRLLSCSHFFINSTRQLALGNILLLLYLGSKVIMDTSNPTFRFFNRNDIRVFSIAEAKSGQLENVDLDKTRTNLLRIWGKNSIRMKTNNLIQMIS</sequence>
<dbReference type="InterPro" id="IPR009993">
    <property type="entry name" value="WecF"/>
</dbReference>
<dbReference type="EMBL" id="AMZY02000014">
    <property type="protein sequence ID" value="EMS32310.1"/>
    <property type="molecule type" value="Genomic_DNA"/>
</dbReference>
<dbReference type="Proteomes" id="UP000010953">
    <property type="component" value="Unassembled WGS sequence"/>
</dbReference>
<evidence type="ECO:0000256" key="2">
    <source>
        <dbReference type="ARBA" id="ARBA00022519"/>
    </source>
</evidence>
<name>M7X4C1_9BACT</name>
<evidence type="ECO:0008006" key="8">
    <source>
        <dbReference type="Google" id="ProtNLM"/>
    </source>
</evidence>
<protein>
    <recommendedName>
        <fullName evidence="8">4-alpha-L-fucosyltransferase</fullName>
    </recommendedName>
</protein>
<accession>M7X4C1</accession>
<reference evidence="6" key="1">
    <citation type="submission" date="2013-01" db="EMBL/GenBank/DDBJ databases">
        <title>Genome assembly of Mariniradius saccharolyticus AK6.</title>
        <authorList>
            <person name="Vaidya B."/>
            <person name="Khatri I."/>
            <person name="Tanuku N.R.S."/>
            <person name="Subramanian S."/>
            <person name="Pinnaka A."/>
        </authorList>
    </citation>
    <scope>NUCLEOTIDE SEQUENCE [LARGE SCALE GENOMIC DNA]</scope>
    <source>
        <strain evidence="6">AK6</strain>
    </source>
</reference>
<keyword evidence="1" id="KW-1003">Cell membrane</keyword>
<evidence type="ECO:0000313" key="6">
    <source>
        <dbReference type="EMBL" id="EMS32310.1"/>
    </source>
</evidence>
<gene>
    <name evidence="6" type="ORF">C943_01573</name>
</gene>
<dbReference type="STRING" id="1239962.C943_01573"/>
<keyword evidence="2" id="KW-0997">Cell inner membrane</keyword>
<dbReference type="Pfam" id="PF07429">
    <property type="entry name" value="Glyco_transf_56"/>
    <property type="match status" value="1"/>
</dbReference>
<keyword evidence="5" id="KW-0472">Membrane</keyword>
<dbReference type="GO" id="GO:0008417">
    <property type="term" value="F:fucosyltransferase activity"/>
    <property type="evidence" value="ECO:0007669"/>
    <property type="project" value="InterPro"/>
</dbReference>
<dbReference type="InParanoid" id="M7X4C1"/>
<organism evidence="6 7">
    <name type="scientific">Mariniradius saccharolyticus AK6</name>
    <dbReference type="NCBI Taxonomy" id="1239962"/>
    <lineage>
        <taxon>Bacteria</taxon>
        <taxon>Pseudomonadati</taxon>
        <taxon>Bacteroidota</taxon>
        <taxon>Cytophagia</taxon>
        <taxon>Cytophagales</taxon>
        <taxon>Cyclobacteriaceae</taxon>
        <taxon>Mariniradius</taxon>
    </lineage>
</organism>
<evidence type="ECO:0000256" key="3">
    <source>
        <dbReference type="ARBA" id="ARBA00022676"/>
    </source>
</evidence>
<evidence type="ECO:0000313" key="7">
    <source>
        <dbReference type="Proteomes" id="UP000010953"/>
    </source>
</evidence>
<keyword evidence="7" id="KW-1185">Reference proteome</keyword>
<dbReference type="eggNOG" id="ENOG5032RNI">
    <property type="taxonomic scope" value="Bacteria"/>
</dbReference>
<evidence type="ECO:0000256" key="5">
    <source>
        <dbReference type="ARBA" id="ARBA00023136"/>
    </source>
</evidence>
<keyword evidence="4" id="KW-0808">Transferase</keyword>